<reference evidence="2 3" key="1">
    <citation type="submission" date="2017-06" db="EMBL/GenBank/DDBJ databases">
        <title>Comparative genomic analysis of Ambrosia Fusariam Clade fungi.</title>
        <authorList>
            <person name="Stajich J.E."/>
            <person name="Carrillo J."/>
            <person name="Kijimoto T."/>
            <person name="Eskalen A."/>
            <person name="O'Donnell K."/>
            <person name="Kasson M."/>
        </authorList>
    </citation>
    <scope>NUCLEOTIDE SEQUENCE [LARGE SCALE GENOMIC DNA]</scope>
    <source>
        <strain evidence="2">UCR3666</strain>
    </source>
</reference>
<evidence type="ECO:0000313" key="2">
    <source>
        <dbReference type="EMBL" id="RMJ16228.1"/>
    </source>
</evidence>
<evidence type="ECO:0000313" key="3">
    <source>
        <dbReference type="Proteomes" id="UP000277212"/>
    </source>
</evidence>
<gene>
    <name evidence="2" type="ORF">CDV36_004130</name>
</gene>
<dbReference type="PANTHER" id="PTHR33112:SF16">
    <property type="entry name" value="HETEROKARYON INCOMPATIBILITY DOMAIN-CONTAINING PROTEIN"/>
    <property type="match status" value="1"/>
</dbReference>
<dbReference type="Proteomes" id="UP000277212">
    <property type="component" value="Unassembled WGS sequence"/>
</dbReference>
<dbReference type="OrthoDB" id="2958217at2759"/>
<dbReference type="InterPro" id="IPR010730">
    <property type="entry name" value="HET"/>
</dbReference>
<sequence length="739" mass="85095">MSETADAGCHLCRFLQQAILRREFHFQGDIQAVAGYIWGHDRGLVASRDDGLVLWRCQVYEADDADRFLGAVNFNIETRNGKYFGLLCTLGKLIMLLDEILTWLRLDETRCSEPLDPNNVEWFKDELNRCEDQCNHVRAYTEFLPTRLIDVGSKAGDEVRLIITADLLAEQKKDEGHRIKYATLSYCWGPKEDAAEQVKTTIGNYSKHTRGMSLDSMSPVVRDTIIVCRALDIRYLWVDALCIIQGDFDDWDKESQMMGQVYYCSHLTICPLSSRSCLEGFLGPRPRGLDIEFQSSRLESLRGTYTLFECQKVDGPNTKTTLAPPCKYIDMDYSSWATRGWTFQEEALSLRMLFFGASMSHFCCESESISENSYWTAGTEVHCGARYFMNSTLAPADLHPCWERIRPYEEWAAMKEIQNRQWTYMEDILPGISGLAKECALLTDDVYLAGLWKKNLQHDLNWERLNPEPGNLDQTLQRIRKQSPYIAPSWSWVSQRKWFEGLTSWQYPYEPDENYIYVKEKERKREREEEREEPGTKSFMLANCLPCHAWEEFTVEDIHMDLWGKNPYGRLKGGFIKVLGKVAPFPSQVMMEPRSPRKTRPAFGYFMNNLGTCQLDWSSETSTIQEPERMRLLLVSSCCAATSNWGRLLWGANPKEDHEKLHRDFMKSNLCHILGDDYVASENCECCENSGIARNAWGIVIHPAEESDSFYRVGVFVLFAYSGGTDLFKNVASQTIKLI</sequence>
<proteinExistence type="predicted"/>
<feature type="domain" description="Heterokaryon incompatibility" evidence="1">
    <location>
        <begin position="181"/>
        <end position="345"/>
    </location>
</feature>
<dbReference type="AlphaFoldDB" id="A0A3M2SF78"/>
<dbReference type="Pfam" id="PF06985">
    <property type="entry name" value="HET"/>
    <property type="match status" value="1"/>
</dbReference>
<accession>A0A3M2SF78</accession>
<dbReference type="PANTHER" id="PTHR33112">
    <property type="entry name" value="DOMAIN PROTEIN, PUTATIVE-RELATED"/>
    <property type="match status" value="1"/>
</dbReference>
<protein>
    <recommendedName>
        <fullName evidence="1">Heterokaryon incompatibility domain-containing protein</fullName>
    </recommendedName>
</protein>
<evidence type="ECO:0000259" key="1">
    <source>
        <dbReference type="Pfam" id="PF06985"/>
    </source>
</evidence>
<dbReference type="EMBL" id="NKUJ01000051">
    <property type="protein sequence ID" value="RMJ16228.1"/>
    <property type="molecule type" value="Genomic_DNA"/>
</dbReference>
<organism evidence="2 3">
    <name type="scientific">Fusarium kuroshium</name>
    <dbReference type="NCBI Taxonomy" id="2010991"/>
    <lineage>
        <taxon>Eukaryota</taxon>
        <taxon>Fungi</taxon>
        <taxon>Dikarya</taxon>
        <taxon>Ascomycota</taxon>
        <taxon>Pezizomycotina</taxon>
        <taxon>Sordariomycetes</taxon>
        <taxon>Hypocreomycetidae</taxon>
        <taxon>Hypocreales</taxon>
        <taxon>Nectriaceae</taxon>
        <taxon>Fusarium</taxon>
        <taxon>Fusarium solani species complex</taxon>
    </lineage>
</organism>
<name>A0A3M2SF78_9HYPO</name>
<comment type="caution">
    <text evidence="2">The sequence shown here is derived from an EMBL/GenBank/DDBJ whole genome shotgun (WGS) entry which is preliminary data.</text>
</comment>
<keyword evidence="3" id="KW-1185">Reference proteome</keyword>
<dbReference type="STRING" id="2010991.A0A3M2SF78"/>